<dbReference type="PROSITE" id="PS00107">
    <property type="entry name" value="PROTEIN_KINASE_ATP"/>
    <property type="match status" value="1"/>
</dbReference>
<feature type="region of interest" description="Disordered" evidence="7">
    <location>
        <begin position="653"/>
        <end position="705"/>
    </location>
</feature>
<sequence length="824" mass="88540">MAQAQYQQTREGSYHRSRAGAAPAPMTSPEQTIGSYVIGETVGRGSFGKVKKGRHKQTNEPVAIKILNKQKLRTANMDRKIHREIEILQLFSHPSICRLYEVISTPTDMYLIMEYVEGGELYDYIVQKGRVRESEARYIFQQIVCAIEYCHHFRVVHRDLKPENILLGTGLQVKLIDFGLSNIMKDGEFLATSCGSPNYAAPEVISGKLYFGPEVDVWSCGVILYALLCGCLPFDEDSIPVLFSKIKKGKYTFPPNMPPGPRELIQQILTVDPLVRLTIPQIRDNAWFNQRLPMRLSYNESIFSVKEDRIISVLVSETAKRLGLRERDVRKELEHGAGNAYVAYNILMDARRRREIAAEVRELGMSGDDARGVNHVIGPQQTKFQPKAMERELNMGLMLTQSPAMEVLLDEADAATNKSAYNTGSFVPASVATFGDPARASKPGSDVGGFGGGTDTDGALAVGSFRITSKVRSSSLIGSGSVGSSSHVTGSLRGGGGGGGVGSGGGLMSAPGFSGNASSGSYRRGGLQGGSTAALQLGATLTDQPRVGSVARKHSMYTAEEEQFIVENNFGWRVGLMTDTRAEQALTAIYNVLRAFGMEWKVASPFRLLARSTAATWTTMAQLSSPTEPARCSAMTVAPAASSAPIRIGGAVLSRTASDDPEGDDIAGSTQRDEDSVHPHLARPRRPGAGGRSSPGGYHSSSPVARGNYFGDLPGVESATAAYETPIASSSSSSARLPPLESTVEACSAPIPLTSQQAGALSVSTSAPSSPPAPAKPVVLSVYLFRIHERHDKGYLVDLKVMRNTMIGMDLVLLISNALIKLVG</sequence>
<dbReference type="Pfam" id="PF00069">
    <property type="entry name" value="Pkinase"/>
    <property type="match status" value="1"/>
</dbReference>
<dbReference type="InterPro" id="IPR028375">
    <property type="entry name" value="KA1/Ssp2_C"/>
</dbReference>
<dbReference type="AlphaFoldDB" id="A0A0M9G234"/>
<reference evidence="9 10" key="1">
    <citation type="submission" date="2015-07" db="EMBL/GenBank/DDBJ databases">
        <title>High-quality genome of monoxenous trypanosomatid Leptomonas pyrrhocoris.</title>
        <authorList>
            <person name="Flegontov P."/>
            <person name="Butenko A."/>
            <person name="Firsov S."/>
            <person name="Vlcek C."/>
            <person name="Logacheva M.D."/>
            <person name="Field M."/>
            <person name="Filatov D."/>
            <person name="Flegontova O."/>
            <person name="Gerasimov E."/>
            <person name="Jackson A.P."/>
            <person name="Kelly S."/>
            <person name="Opperdoes F."/>
            <person name="O'Reilly A."/>
            <person name="Votypka J."/>
            <person name="Yurchenko V."/>
            <person name="Lukes J."/>
        </authorList>
    </citation>
    <scope>NUCLEOTIDE SEQUENCE [LARGE SCALE GENOMIC DNA]</scope>
    <source>
        <strain evidence="9">H10</strain>
    </source>
</reference>
<evidence type="ECO:0000256" key="4">
    <source>
        <dbReference type="ARBA" id="ARBA00022777"/>
    </source>
</evidence>
<dbReference type="InterPro" id="IPR008271">
    <property type="entry name" value="Ser/Thr_kinase_AS"/>
</dbReference>
<dbReference type="PANTHER" id="PTHR24346:SF82">
    <property type="entry name" value="KP78A-RELATED"/>
    <property type="match status" value="1"/>
</dbReference>
<feature type="region of interest" description="Disordered" evidence="7">
    <location>
        <begin position="1"/>
        <end position="33"/>
    </location>
</feature>
<dbReference type="InterPro" id="IPR011009">
    <property type="entry name" value="Kinase-like_dom_sf"/>
</dbReference>
<feature type="binding site" evidence="6">
    <location>
        <position position="65"/>
    </location>
    <ligand>
        <name>ATP</name>
        <dbReference type="ChEBI" id="CHEBI:30616"/>
    </ligand>
</feature>
<proteinExistence type="predicted"/>
<evidence type="ECO:0000256" key="2">
    <source>
        <dbReference type="ARBA" id="ARBA00022679"/>
    </source>
</evidence>
<comment type="caution">
    <text evidence="9">The sequence shown here is derived from an EMBL/GenBank/DDBJ whole genome shotgun (WGS) entry which is preliminary data.</text>
</comment>
<evidence type="ECO:0000259" key="8">
    <source>
        <dbReference type="PROSITE" id="PS50011"/>
    </source>
</evidence>
<organism evidence="9 10">
    <name type="scientific">Leptomonas pyrrhocoris</name>
    <name type="common">Firebug parasite</name>
    <dbReference type="NCBI Taxonomy" id="157538"/>
    <lineage>
        <taxon>Eukaryota</taxon>
        <taxon>Discoba</taxon>
        <taxon>Euglenozoa</taxon>
        <taxon>Kinetoplastea</taxon>
        <taxon>Metakinetoplastina</taxon>
        <taxon>Trypanosomatida</taxon>
        <taxon>Trypanosomatidae</taxon>
        <taxon>Leishmaniinae</taxon>
        <taxon>Leptomonas</taxon>
    </lineage>
</organism>
<dbReference type="GO" id="GO:0005524">
    <property type="term" value="F:ATP binding"/>
    <property type="evidence" value="ECO:0007669"/>
    <property type="project" value="UniProtKB-UniRule"/>
</dbReference>
<keyword evidence="2" id="KW-0808">Transferase</keyword>
<dbReference type="PROSITE" id="PS50011">
    <property type="entry name" value="PROTEIN_KINASE_DOM"/>
    <property type="match status" value="1"/>
</dbReference>
<keyword evidence="4 9" id="KW-0418">Kinase</keyword>
<dbReference type="GO" id="GO:0005737">
    <property type="term" value="C:cytoplasm"/>
    <property type="evidence" value="ECO:0007669"/>
    <property type="project" value="TreeGrafter"/>
</dbReference>
<evidence type="ECO:0000313" key="9">
    <source>
        <dbReference type="EMBL" id="KPA80596.1"/>
    </source>
</evidence>
<dbReference type="GO" id="GO:0004674">
    <property type="term" value="F:protein serine/threonine kinase activity"/>
    <property type="evidence" value="ECO:0007669"/>
    <property type="project" value="UniProtKB-KW"/>
</dbReference>
<feature type="compositionally biased region" description="Polar residues" evidence="7">
    <location>
        <begin position="1"/>
        <end position="11"/>
    </location>
</feature>
<dbReference type="RefSeq" id="XP_015659035.1">
    <property type="nucleotide sequence ID" value="XM_015802591.1"/>
</dbReference>
<keyword evidence="3 6" id="KW-0547">Nucleotide-binding</keyword>
<dbReference type="CDD" id="cd14079">
    <property type="entry name" value="STKc_AMPK_alpha"/>
    <property type="match status" value="1"/>
</dbReference>
<dbReference type="FunFam" id="1.10.510.10:FF:000929">
    <property type="entry name" value="Non-specific serine/threonine protein kinase"/>
    <property type="match status" value="1"/>
</dbReference>
<protein>
    <submittedName>
        <fullName evidence="9">Putative serine/threonine protein kinase</fullName>
    </submittedName>
</protein>
<evidence type="ECO:0000256" key="6">
    <source>
        <dbReference type="PROSITE-ProRule" id="PRU10141"/>
    </source>
</evidence>
<keyword evidence="10" id="KW-1185">Reference proteome</keyword>
<dbReference type="VEuPathDB" id="TriTrypDB:LpyrH10_08_2420"/>
<keyword evidence="1 9" id="KW-0723">Serine/threonine-protein kinase</keyword>
<dbReference type="InterPro" id="IPR000719">
    <property type="entry name" value="Prot_kinase_dom"/>
</dbReference>
<dbReference type="OrthoDB" id="193931at2759"/>
<dbReference type="GeneID" id="26905084"/>
<evidence type="ECO:0000256" key="3">
    <source>
        <dbReference type="ARBA" id="ARBA00022741"/>
    </source>
</evidence>
<dbReference type="SUPFAM" id="SSF56112">
    <property type="entry name" value="Protein kinase-like (PK-like)"/>
    <property type="match status" value="1"/>
</dbReference>
<dbReference type="PANTHER" id="PTHR24346">
    <property type="entry name" value="MAP/MICROTUBULE AFFINITY-REGULATING KINASE"/>
    <property type="match status" value="1"/>
</dbReference>
<dbReference type="GO" id="GO:0035556">
    <property type="term" value="P:intracellular signal transduction"/>
    <property type="evidence" value="ECO:0007669"/>
    <property type="project" value="TreeGrafter"/>
</dbReference>
<gene>
    <name evidence="9" type="ORF">ABB37_04793</name>
</gene>
<dbReference type="SUPFAM" id="SSF103243">
    <property type="entry name" value="KA1-like"/>
    <property type="match status" value="1"/>
</dbReference>
<dbReference type="SMART" id="SM00220">
    <property type="entry name" value="S_TKc"/>
    <property type="match status" value="1"/>
</dbReference>
<dbReference type="InterPro" id="IPR017441">
    <property type="entry name" value="Protein_kinase_ATP_BS"/>
</dbReference>
<keyword evidence="5 6" id="KW-0067">ATP-binding</keyword>
<evidence type="ECO:0000256" key="1">
    <source>
        <dbReference type="ARBA" id="ARBA00022527"/>
    </source>
</evidence>
<feature type="compositionally biased region" description="Gly residues" evidence="7">
    <location>
        <begin position="492"/>
        <end position="505"/>
    </location>
</feature>
<feature type="region of interest" description="Disordered" evidence="7">
    <location>
        <begin position="476"/>
        <end position="505"/>
    </location>
</feature>
<dbReference type="PROSITE" id="PS00108">
    <property type="entry name" value="PROTEIN_KINASE_ST"/>
    <property type="match status" value="1"/>
</dbReference>
<dbReference type="Gene3D" id="1.10.510.10">
    <property type="entry name" value="Transferase(Phosphotransferase) domain 1"/>
    <property type="match status" value="1"/>
</dbReference>
<feature type="compositionally biased region" description="Low complexity" evidence="7">
    <location>
        <begin position="476"/>
        <end position="491"/>
    </location>
</feature>
<name>A0A0M9G234_LEPPY</name>
<evidence type="ECO:0000256" key="5">
    <source>
        <dbReference type="ARBA" id="ARBA00022840"/>
    </source>
</evidence>
<accession>A0A0M9G234</accession>
<dbReference type="EMBL" id="LGTL01000008">
    <property type="protein sequence ID" value="KPA80596.1"/>
    <property type="molecule type" value="Genomic_DNA"/>
</dbReference>
<dbReference type="Proteomes" id="UP000037923">
    <property type="component" value="Unassembled WGS sequence"/>
</dbReference>
<feature type="domain" description="Protein kinase" evidence="8">
    <location>
        <begin position="36"/>
        <end position="288"/>
    </location>
</feature>
<dbReference type="FunFam" id="3.30.200.20:FF:000003">
    <property type="entry name" value="Non-specific serine/threonine protein kinase"/>
    <property type="match status" value="1"/>
</dbReference>
<dbReference type="OMA" id="FEMEWKV"/>
<evidence type="ECO:0000313" key="10">
    <source>
        <dbReference type="Proteomes" id="UP000037923"/>
    </source>
</evidence>
<evidence type="ECO:0000256" key="7">
    <source>
        <dbReference type="SAM" id="MobiDB-lite"/>
    </source>
</evidence>